<dbReference type="EMBL" id="CAJVPI010000328">
    <property type="protein sequence ID" value="CAG8520063.1"/>
    <property type="molecule type" value="Genomic_DNA"/>
</dbReference>
<evidence type="ECO:0000313" key="1">
    <source>
        <dbReference type="EMBL" id="CAG8520063.1"/>
    </source>
</evidence>
<protein>
    <submittedName>
        <fullName evidence="1">9047_t:CDS:1</fullName>
    </submittedName>
</protein>
<sequence>MDNSAHGKEPYRYKRLDFQCAALWMLCQIETSLVNFSNSTKVPKIFIGHPFPARGPPIYISLFNNTFSQFLQDLQNEDLDVNSPPHISDVANMYAWTQELVELAVNEYRGKGDYIQIVIGADRTISVIIAGAFAWSALFEGKNETGSTTTKAGPVLQVAVYYLKYWSQLQNSKTAVAVLHTSPPLLPLCVYDNQSRAAIWKAETDNKTIVVKFVQQYYTYLGQSRT</sequence>
<proteinExistence type="predicted"/>
<evidence type="ECO:0000313" key="2">
    <source>
        <dbReference type="Proteomes" id="UP000789739"/>
    </source>
</evidence>
<reference evidence="1" key="1">
    <citation type="submission" date="2021-06" db="EMBL/GenBank/DDBJ databases">
        <authorList>
            <person name="Kallberg Y."/>
            <person name="Tangrot J."/>
            <person name="Rosling A."/>
        </authorList>
    </citation>
    <scope>NUCLEOTIDE SEQUENCE</scope>
    <source>
        <strain evidence="1">BR232B</strain>
    </source>
</reference>
<comment type="caution">
    <text evidence="1">The sequence shown here is derived from an EMBL/GenBank/DDBJ whole genome shotgun (WGS) entry which is preliminary data.</text>
</comment>
<name>A0A9N9F9H5_9GLOM</name>
<accession>A0A9N9F9H5</accession>
<keyword evidence="2" id="KW-1185">Reference proteome</keyword>
<dbReference type="Proteomes" id="UP000789739">
    <property type="component" value="Unassembled WGS sequence"/>
</dbReference>
<gene>
    <name evidence="1" type="ORF">PBRASI_LOCUS3577</name>
</gene>
<organism evidence="1 2">
    <name type="scientific">Paraglomus brasilianum</name>
    <dbReference type="NCBI Taxonomy" id="144538"/>
    <lineage>
        <taxon>Eukaryota</taxon>
        <taxon>Fungi</taxon>
        <taxon>Fungi incertae sedis</taxon>
        <taxon>Mucoromycota</taxon>
        <taxon>Glomeromycotina</taxon>
        <taxon>Glomeromycetes</taxon>
        <taxon>Paraglomerales</taxon>
        <taxon>Paraglomeraceae</taxon>
        <taxon>Paraglomus</taxon>
    </lineage>
</organism>
<dbReference type="AlphaFoldDB" id="A0A9N9F9H5"/>